<keyword evidence="1 3" id="KW-0547">Nucleotide-binding</keyword>
<organism evidence="5 6">
    <name type="scientific">Candidatus Wolfebacteria bacterium CG02_land_8_20_14_3_00_37_12</name>
    <dbReference type="NCBI Taxonomy" id="1975066"/>
    <lineage>
        <taxon>Bacteria</taxon>
        <taxon>Candidatus Wolfeibacteriota</taxon>
    </lineage>
</organism>
<dbReference type="EMBL" id="PEUH01000037">
    <property type="protein sequence ID" value="PIV31735.1"/>
    <property type="molecule type" value="Genomic_DNA"/>
</dbReference>
<dbReference type="GO" id="GO:0005525">
    <property type="term" value="F:GTP binding"/>
    <property type="evidence" value="ECO:0007669"/>
    <property type="project" value="UniProtKB-UniRule"/>
</dbReference>
<dbReference type="Gene3D" id="3.30.70.240">
    <property type="match status" value="1"/>
</dbReference>
<dbReference type="NCBIfam" id="TIGR01394">
    <property type="entry name" value="TypA_BipA"/>
    <property type="match status" value="1"/>
</dbReference>
<keyword evidence="3" id="KW-0963">Cytoplasm</keyword>
<dbReference type="FunFam" id="3.40.50.300:FF:000055">
    <property type="entry name" value="GTP-binding protein TypA"/>
    <property type="match status" value="1"/>
</dbReference>
<dbReference type="InterPro" id="IPR041095">
    <property type="entry name" value="EFG_II"/>
</dbReference>
<reference evidence="6" key="1">
    <citation type="submission" date="2017-09" db="EMBL/GenBank/DDBJ databases">
        <title>Depth-based differentiation of microbial function through sediment-hosted aquifers and enrichment of novel symbionts in the deep terrestrial subsurface.</title>
        <authorList>
            <person name="Probst A.J."/>
            <person name="Ladd B."/>
            <person name="Jarett J.K."/>
            <person name="Geller-Mcgrath D.E."/>
            <person name="Sieber C.M.K."/>
            <person name="Emerson J.B."/>
            <person name="Anantharaman K."/>
            <person name="Thomas B.C."/>
            <person name="Malmstrom R."/>
            <person name="Stieglmeier M."/>
            <person name="Klingl A."/>
            <person name="Woyke T."/>
            <person name="Ryan C.M."/>
            <person name="Banfield J.F."/>
        </authorList>
    </citation>
    <scope>NUCLEOTIDE SEQUENCE [LARGE SCALE GENOMIC DNA]</scope>
</reference>
<sequence>MNIRNIAIIAHVDHGKTTLVDALLRQSFTKLNKEETDAVCIMDSNELERERGITIFSKNASVQYNDYKINIIDTPGHADFGGEVERVLNMADGCLLLVDAKEGPMPQTRFVLKKALEMGHRIIVIINKIDKPDSRPDFVLNKVFDLFVELGANDQALDFPVIYSSSKQGKAGLEPNLNKMKDITPIFEAILKHIPSPINDINKSLQMLVTTVVGDDFKGRIAIGRIYRGKIKAKQEIAHINRKGNIKKYRLVSLMTFFGLSRIEAEELLAGDIAAIAGIPDVMIGETIADPQNPTALPLINIEEPTVRMTFSINDSPFAGREGKFTTSRQIRERLYKELETDMALKIEDNPDGKWIVSGRGELHLAILIERMRREGYELQVSRPQVVLKEKDGKKMAPYERVFIETPEEYCGSVIQKLGIRKGELKEMNTIDKISYLEFVVPTQGLFGYRSEFLTDTKGLGIINTTFYQYQLDSGNYREREQGSLVAHETGASNLYGLINVQDRGVLFIGPAVKIYEGQVVGQNSRKEDIRVNVCKTKQLSNMRSKNDGTGEHFNTPKTMGLEDALEYIGDDELVEVTPESVRIRKIYLDENTAKRMAKGK</sequence>
<dbReference type="CDD" id="cd03710">
    <property type="entry name" value="BipA_TypA_C"/>
    <property type="match status" value="1"/>
</dbReference>
<dbReference type="Gene3D" id="2.40.50.250">
    <property type="entry name" value="bipa protein"/>
    <property type="match status" value="1"/>
</dbReference>
<dbReference type="InterPro" id="IPR048876">
    <property type="entry name" value="BipA_C"/>
</dbReference>
<comment type="function">
    <text evidence="3">A 50S ribosomal subunit assembly protein with GTPase activity, required for 50S subunit assembly at low temperatures, may also play a role in translation. Binds GTP and analogs. Binds the 70S ribosome between the 30S and 50S subunits, in a similar position as ribosome-bound EF-G; it contacts a number of ribosomal proteins, both rRNAs and the A-site tRNA.</text>
</comment>
<feature type="binding site" evidence="3">
    <location>
        <begin position="127"/>
        <end position="130"/>
    </location>
    <ligand>
        <name>GTP</name>
        <dbReference type="ChEBI" id="CHEBI:37565"/>
    </ligand>
</feature>
<evidence type="ECO:0000259" key="4">
    <source>
        <dbReference type="PROSITE" id="PS51722"/>
    </source>
</evidence>
<keyword evidence="3" id="KW-0699">rRNA-binding</keyword>
<protein>
    <recommendedName>
        <fullName evidence="3">Large ribosomal subunit assembly factor BipA</fullName>
        <ecNumber evidence="3">3.6.5.-</ecNumber>
    </recommendedName>
    <alternativeName>
        <fullName evidence="3">GTP-binding protein BipA</fullName>
    </alternativeName>
</protein>
<dbReference type="PANTHER" id="PTHR42908">
    <property type="entry name" value="TRANSLATION ELONGATION FACTOR-RELATED"/>
    <property type="match status" value="1"/>
</dbReference>
<dbReference type="InterPro" id="IPR035651">
    <property type="entry name" value="BipA_V"/>
</dbReference>
<dbReference type="GO" id="GO:0019843">
    <property type="term" value="F:rRNA binding"/>
    <property type="evidence" value="ECO:0007669"/>
    <property type="project" value="UniProtKB-KW"/>
</dbReference>
<comment type="caution">
    <text evidence="5">The sequence shown here is derived from an EMBL/GenBank/DDBJ whole genome shotgun (WGS) entry which is preliminary data.</text>
</comment>
<accession>A0A2M7CQ25</accession>
<dbReference type="Pfam" id="PF00009">
    <property type="entry name" value="GTP_EFTU"/>
    <property type="match status" value="1"/>
</dbReference>
<dbReference type="NCBIfam" id="TIGR00231">
    <property type="entry name" value="small_GTP"/>
    <property type="match status" value="1"/>
</dbReference>
<dbReference type="InterPro" id="IPR009000">
    <property type="entry name" value="Transl_B-barrel_sf"/>
</dbReference>
<dbReference type="Pfam" id="PF00679">
    <property type="entry name" value="EFG_C"/>
    <property type="match status" value="1"/>
</dbReference>
<dbReference type="PROSITE" id="PS00301">
    <property type="entry name" value="G_TR_1"/>
    <property type="match status" value="1"/>
</dbReference>
<dbReference type="Proteomes" id="UP000230595">
    <property type="component" value="Unassembled WGS sequence"/>
</dbReference>
<dbReference type="Pfam" id="PF03144">
    <property type="entry name" value="GTP_EFTU_D2"/>
    <property type="match status" value="1"/>
</dbReference>
<comment type="catalytic activity">
    <reaction evidence="3">
        <text>GTP + H2O = GDP + phosphate + H(+)</text>
        <dbReference type="Rhea" id="RHEA:19669"/>
        <dbReference type="ChEBI" id="CHEBI:15377"/>
        <dbReference type="ChEBI" id="CHEBI:15378"/>
        <dbReference type="ChEBI" id="CHEBI:37565"/>
        <dbReference type="ChEBI" id="CHEBI:43474"/>
        <dbReference type="ChEBI" id="CHEBI:58189"/>
    </reaction>
</comment>
<dbReference type="SUPFAM" id="SSF50447">
    <property type="entry name" value="Translation proteins"/>
    <property type="match status" value="1"/>
</dbReference>
<dbReference type="FunFam" id="3.30.70.870:FF:000003">
    <property type="entry name" value="GTP-binding protein TypA"/>
    <property type="match status" value="1"/>
</dbReference>
<comment type="similarity">
    <text evidence="3">Belongs to the TRAFAC class translation factor GTPase superfamily. Classic translation factor GTPase family. BipA subfamily.</text>
</comment>
<dbReference type="InterPro" id="IPR047042">
    <property type="entry name" value="BipA_II"/>
</dbReference>
<dbReference type="InterPro" id="IPR000795">
    <property type="entry name" value="T_Tr_GTP-bd_dom"/>
</dbReference>
<dbReference type="InterPro" id="IPR031157">
    <property type="entry name" value="G_TR_CS"/>
</dbReference>
<dbReference type="GO" id="GO:0000049">
    <property type="term" value="F:tRNA binding"/>
    <property type="evidence" value="ECO:0007669"/>
    <property type="project" value="UniProtKB-KW"/>
</dbReference>
<dbReference type="HAMAP" id="MF_00849">
    <property type="entry name" value="BipA"/>
    <property type="match status" value="1"/>
</dbReference>
<keyword evidence="3" id="KW-0378">Hydrolase</keyword>
<dbReference type="PROSITE" id="PS51722">
    <property type="entry name" value="G_TR_2"/>
    <property type="match status" value="1"/>
</dbReference>
<keyword evidence="2 3" id="KW-0342">GTP-binding</keyword>
<evidence type="ECO:0000256" key="1">
    <source>
        <dbReference type="ARBA" id="ARBA00022741"/>
    </source>
</evidence>
<evidence type="ECO:0000256" key="3">
    <source>
        <dbReference type="HAMAP-Rule" id="MF_00849"/>
    </source>
</evidence>
<dbReference type="InterPro" id="IPR027417">
    <property type="entry name" value="P-loop_NTPase"/>
</dbReference>
<keyword evidence="3" id="KW-0690">Ribosome biogenesis</keyword>
<dbReference type="CDD" id="cd01891">
    <property type="entry name" value="TypA_BipA"/>
    <property type="match status" value="1"/>
</dbReference>
<name>A0A2M7CQ25_9BACT</name>
<dbReference type="PRINTS" id="PR00315">
    <property type="entry name" value="ELONGATNFCT"/>
</dbReference>
<dbReference type="Pfam" id="PF21018">
    <property type="entry name" value="BipA_C"/>
    <property type="match status" value="1"/>
</dbReference>
<evidence type="ECO:0000313" key="6">
    <source>
        <dbReference type="Proteomes" id="UP000230595"/>
    </source>
</evidence>
<dbReference type="InterPro" id="IPR035647">
    <property type="entry name" value="EFG_III/V"/>
</dbReference>
<dbReference type="Pfam" id="PF14492">
    <property type="entry name" value="EFG_III"/>
    <property type="match status" value="1"/>
</dbReference>
<feature type="binding site" evidence="3">
    <location>
        <begin position="13"/>
        <end position="18"/>
    </location>
    <ligand>
        <name>GTP</name>
        <dbReference type="ChEBI" id="CHEBI:37565"/>
    </ligand>
</feature>
<dbReference type="InterPro" id="IPR042116">
    <property type="entry name" value="TypA/BipA_C"/>
</dbReference>
<dbReference type="CDD" id="cd16263">
    <property type="entry name" value="BipA_III"/>
    <property type="match status" value="1"/>
</dbReference>
<dbReference type="SMART" id="SM00838">
    <property type="entry name" value="EFG_C"/>
    <property type="match status" value="1"/>
</dbReference>
<dbReference type="SUPFAM" id="SSF52540">
    <property type="entry name" value="P-loop containing nucleoside triphosphate hydrolases"/>
    <property type="match status" value="1"/>
</dbReference>
<dbReference type="PANTHER" id="PTHR42908:SF8">
    <property type="entry name" value="TR-TYPE G DOMAIN-CONTAINING PROTEIN"/>
    <property type="match status" value="1"/>
</dbReference>
<dbReference type="GO" id="GO:1990904">
    <property type="term" value="C:ribonucleoprotein complex"/>
    <property type="evidence" value="ECO:0007669"/>
    <property type="project" value="TreeGrafter"/>
</dbReference>
<keyword evidence="3" id="KW-0820">tRNA-binding</keyword>
<dbReference type="GO" id="GO:0003924">
    <property type="term" value="F:GTPase activity"/>
    <property type="evidence" value="ECO:0007669"/>
    <property type="project" value="UniProtKB-UniRule"/>
</dbReference>
<dbReference type="InterPro" id="IPR047041">
    <property type="entry name" value="BipA_GTP-bd_dom"/>
</dbReference>
<comment type="subunit">
    <text evidence="3">Monomer.</text>
</comment>
<dbReference type="Gene3D" id="3.40.50.300">
    <property type="entry name" value="P-loop containing nucleotide triphosphate hydrolases"/>
    <property type="match status" value="1"/>
</dbReference>
<evidence type="ECO:0000256" key="2">
    <source>
        <dbReference type="ARBA" id="ARBA00023134"/>
    </source>
</evidence>
<dbReference type="FunFam" id="2.40.50.250:FF:000001">
    <property type="entry name" value="GTP-binding protein TypA"/>
    <property type="match status" value="1"/>
</dbReference>
<dbReference type="GO" id="GO:0000027">
    <property type="term" value="P:ribosomal large subunit assembly"/>
    <property type="evidence" value="ECO:0007669"/>
    <property type="project" value="UniProtKB-UniRule"/>
</dbReference>
<dbReference type="GO" id="GO:0005829">
    <property type="term" value="C:cytosol"/>
    <property type="evidence" value="ECO:0007669"/>
    <property type="project" value="TreeGrafter"/>
</dbReference>
<dbReference type="InterPro" id="IPR047043">
    <property type="entry name" value="BipA_III"/>
</dbReference>
<dbReference type="FunFam" id="3.30.70.240:FF:000002">
    <property type="entry name" value="GTP-binding protein TypA"/>
    <property type="match status" value="1"/>
</dbReference>
<dbReference type="InterPro" id="IPR000640">
    <property type="entry name" value="EFG_V-like"/>
</dbReference>
<dbReference type="AlphaFoldDB" id="A0A2M7CQ25"/>
<evidence type="ECO:0000313" key="5">
    <source>
        <dbReference type="EMBL" id="PIV31735.1"/>
    </source>
</evidence>
<dbReference type="SUPFAM" id="SSF54980">
    <property type="entry name" value="EF-G C-terminal domain-like"/>
    <property type="match status" value="2"/>
</dbReference>
<dbReference type="EC" id="3.6.5.-" evidence="3"/>
<dbReference type="GO" id="GO:0043022">
    <property type="term" value="F:ribosome binding"/>
    <property type="evidence" value="ECO:0007669"/>
    <property type="project" value="UniProtKB-UniRule"/>
</dbReference>
<comment type="subcellular location">
    <subcellularLocation>
        <location evidence="3">Cytoplasm</location>
    </subcellularLocation>
    <text evidence="3">Binds to ribosomes.</text>
</comment>
<gene>
    <name evidence="5" type="primary">typA</name>
    <name evidence="3" type="synonym">bipA</name>
    <name evidence="5" type="ORF">COS33_01680</name>
</gene>
<dbReference type="Gene3D" id="3.30.70.870">
    <property type="entry name" value="Elongation Factor G (Translational Gtpase), domain 3"/>
    <property type="match status" value="1"/>
</dbReference>
<dbReference type="Gene3D" id="2.40.30.10">
    <property type="entry name" value="Translation factors"/>
    <property type="match status" value="1"/>
</dbReference>
<feature type="domain" description="Tr-type G" evidence="4">
    <location>
        <begin position="1"/>
        <end position="198"/>
    </location>
</feature>
<keyword evidence="3" id="KW-0694">RNA-binding</keyword>
<dbReference type="InterPro" id="IPR004161">
    <property type="entry name" value="EFTu-like_2"/>
</dbReference>
<dbReference type="InterPro" id="IPR005225">
    <property type="entry name" value="Small_GTP-bd"/>
</dbReference>
<dbReference type="CDD" id="cd03691">
    <property type="entry name" value="BipA_TypA_II"/>
    <property type="match status" value="1"/>
</dbReference>
<dbReference type="InterPro" id="IPR006298">
    <property type="entry name" value="BipA"/>
</dbReference>
<proteinExistence type="inferred from homology"/>